<proteinExistence type="predicted"/>
<organism evidence="1">
    <name type="scientific">Arundo donax</name>
    <name type="common">Giant reed</name>
    <name type="synonym">Donax arundinaceus</name>
    <dbReference type="NCBI Taxonomy" id="35708"/>
    <lineage>
        <taxon>Eukaryota</taxon>
        <taxon>Viridiplantae</taxon>
        <taxon>Streptophyta</taxon>
        <taxon>Embryophyta</taxon>
        <taxon>Tracheophyta</taxon>
        <taxon>Spermatophyta</taxon>
        <taxon>Magnoliopsida</taxon>
        <taxon>Liliopsida</taxon>
        <taxon>Poales</taxon>
        <taxon>Poaceae</taxon>
        <taxon>PACMAD clade</taxon>
        <taxon>Arundinoideae</taxon>
        <taxon>Arundineae</taxon>
        <taxon>Arundo</taxon>
    </lineage>
</organism>
<protein>
    <submittedName>
        <fullName evidence="1">Uncharacterized protein</fullName>
    </submittedName>
</protein>
<name>A0A0A9ERT7_ARUDO</name>
<reference evidence="1" key="2">
    <citation type="journal article" date="2015" name="Data Brief">
        <title>Shoot transcriptome of the giant reed, Arundo donax.</title>
        <authorList>
            <person name="Barrero R.A."/>
            <person name="Guerrero F.D."/>
            <person name="Moolhuijzen P."/>
            <person name="Goolsby J.A."/>
            <person name="Tidwell J."/>
            <person name="Bellgard S.E."/>
            <person name="Bellgard M.I."/>
        </authorList>
    </citation>
    <scope>NUCLEOTIDE SEQUENCE</scope>
    <source>
        <tissue evidence="1">Shoot tissue taken approximately 20 cm above the soil surface</tissue>
    </source>
</reference>
<reference evidence="1" key="1">
    <citation type="submission" date="2014-09" db="EMBL/GenBank/DDBJ databases">
        <authorList>
            <person name="Magalhaes I.L.F."/>
            <person name="Oliveira U."/>
            <person name="Santos F.R."/>
            <person name="Vidigal T.H.D.A."/>
            <person name="Brescovit A.D."/>
            <person name="Santos A.J."/>
        </authorList>
    </citation>
    <scope>NUCLEOTIDE SEQUENCE</scope>
    <source>
        <tissue evidence="1">Shoot tissue taken approximately 20 cm above the soil surface</tissue>
    </source>
</reference>
<evidence type="ECO:0000313" key="1">
    <source>
        <dbReference type="EMBL" id="JAD98737.1"/>
    </source>
</evidence>
<dbReference type="AlphaFoldDB" id="A0A0A9ERT7"/>
<accession>A0A0A9ERT7</accession>
<sequence length="30" mass="3402">MAKGNSLPTVYQCSFANKPDFAERICLSFY</sequence>
<dbReference type="EMBL" id="GBRH01199158">
    <property type="protein sequence ID" value="JAD98737.1"/>
    <property type="molecule type" value="Transcribed_RNA"/>
</dbReference>